<comment type="caution">
    <text evidence="1">The sequence shown here is derived from an EMBL/GenBank/DDBJ whole genome shotgun (WGS) entry which is preliminary data.</text>
</comment>
<sequence length="67" mass="7028">MGRGRCGPGAIHQCHVGVGLRGCMKPRSLTSAARYRGVQTGPLGDVDLGQLLGAGRVDADRLQQELN</sequence>
<gene>
    <name evidence="1" type="ORF">KUCAC02_028257</name>
</gene>
<protein>
    <submittedName>
        <fullName evidence="1">Uncharacterized protein</fullName>
    </submittedName>
</protein>
<dbReference type="EMBL" id="CM043793">
    <property type="protein sequence ID" value="KAI4820273.1"/>
    <property type="molecule type" value="Genomic_DNA"/>
</dbReference>
<reference evidence="1" key="1">
    <citation type="submission" date="2022-05" db="EMBL/GenBank/DDBJ databases">
        <title>Chromosome-level genome of Chaenocephalus aceratus.</title>
        <authorList>
            <person name="Park H."/>
        </authorList>
    </citation>
    <scope>NUCLEOTIDE SEQUENCE</scope>
    <source>
        <strain evidence="1">KU_202001</strain>
    </source>
</reference>
<evidence type="ECO:0000313" key="2">
    <source>
        <dbReference type="Proteomes" id="UP001057452"/>
    </source>
</evidence>
<keyword evidence="2" id="KW-1185">Reference proteome</keyword>
<dbReference type="Proteomes" id="UP001057452">
    <property type="component" value="Chromosome 9"/>
</dbReference>
<name>A0ACB9X1E6_CHAAC</name>
<evidence type="ECO:0000313" key="1">
    <source>
        <dbReference type="EMBL" id="KAI4820273.1"/>
    </source>
</evidence>
<organism evidence="1 2">
    <name type="scientific">Chaenocephalus aceratus</name>
    <name type="common">Blackfin icefish</name>
    <name type="synonym">Chaenichthys aceratus</name>
    <dbReference type="NCBI Taxonomy" id="36190"/>
    <lineage>
        <taxon>Eukaryota</taxon>
        <taxon>Metazoa</taxon>
        <taxon>Chordata</taxon>
        <taxon>Craniata</taxon>
        <taxon>Vertebrata</taxon>
        <taxon>Euteleostomi</taxon>
        <taxon>Actinopterygii</taxon>
        <taxon>Neopterygii</taxon>
        <taxon>Teleostei</taxon>
        <taxon>Neoteleostei</taxon>
        <taxon>Acanthomorphata</taxon>
        <taxon>Eupercaria</taxon>
        <taxon>Perciformes</taxon>
        <taxon>Notothenioidei</taxon>
        <taxon>Channichthyidae</taxon>
        <taxon>Chaenocephalus</taxon>
    </lineage>
</organism>
<proteinExistence type="predicted"/>
<accession>A0ACB9X1E6</accession>